<dbReference type="InterPro" id="IPR026037">
    <property type="entry name" value="PgpA"/>
</dbReference>
<dbReference type="Pfam" id="PF04608">
    <property type="entry name" value="PgpA"/>
    <property type="match status" value="1"/>
</dbReference>
<dbReference type="SUPFAM" id="SSF101307">
    <property type="entry name" value="YutG-like"/>
    <property type="match status" value="1"/>
</dbReference>
<dbReference type="InterPro" id="IPR036681">
    <property type="entry name" value="PgpA-like_sf"/>
</dbReference>
<evidence type="ECO:0000259" key="1">
    <source>
        <dbReference type="Pfam" id="PF04608"/>
    </source>
</evidence>
<dbReference type="PIRSF" id="PIRSF006162">
    <property type="entry name" value="PgpA"/>
    <property type="match status" value="1"/>
</dbReference>
<dbReference type="CDD" id="cd06971">
    <property type="entry name" value="PgpA"/>
    <property type="match status" value="1"/>
</dbReference>
<proteinExistence type="predicted"/>
<dbReference type="Proteomes" id="UP000318995">
    <property type="component" value="Unassembled WGS sequence"/>
</dbReference>
<evidence type="ECO:0000313" key="2">
    <source>
        <dbReference type="EMBL" id="TWT48481.1"/>
    </source>
</evidence>
<keyword evidence="3" id="KW-1185">Reference proteome</keyword>
<dbReference type="RefSeq" id="WP_146570587.1">
    <property type="nucleotide sequence ID" value="NZ_SJPH01000001.1"/>
</dbReference>
<sequence>MVPASPLDAQGSAPTGPEPVRWTLAIWLATGLGVSRDTPAPGTVGALWGLPLSLAIAALPGQAWQLTAIGILILMGGPLCGRAAADLARLDKTVDAKDPQAITWDEFTTVPLVFALAPDACRCAIWLALGFGLHRLFDITKPWPCRRLERLPGGWGIMADDVMAACYAAMTLAVLWRVWPG</sequence>
<evidence type="ECO:0000313" key="3">
    <source>
        <dbReference type="Proteomes" id="UP000318995"/>
    </source>
</evidence>
<organism evidence="2 3">
    <name type="scientific">Botrimarina hoheduenensis</name>
    <dbReference type="NCBI Taxonomy" id="2528000"/>
    <lineage>
        <taxon>Bacteria</taxon>
        <taxon>Pseudomonadati</taxon>
        <taxon>Planctomycetota</taxon>
        <taxon>Planctomycetia</taxon>
        <taxon>Pirellulales</taxon>
        <taxon>Lacipirellulaceae</taxon>
        <taxon>Botrimarina</taxon>
    </lineage>
</organism>
<feature type="domain" description="YutG/PgpA" evidence="1">
    <location>
        <begin position="27"/>
        <end position="175"/>
    </location>
</feature>
<dbReference type="OrthoDB" id="9804091at2"/>
<comment type="caution">
    <text evidence="2">The sequence shown here is derived from an EMBL/GenBank/DDBJ whole genome shotgun (WGS) entry which is preliminary data.</text>
</comment>
<dbReference type="GO" id="GO:0008962">
    <property type="term" value="F:phosphatidylglycerophosphatase activity"/>
    <property type="evidence" value="ECO:0007669"/>
    <property type="project" value="UniProtKB-EC"/>
</dbReference>
<dbReference type="EC" id="3.1.3.27" evidence="2"/>
<accession>A0A5C5WEI4</accession>
<dbReference type="PANTHER" id="PTHR36305:SF1">
    <property type="entry name" value="PHOSPHATIDYLGLYCEROPHOSPHATASE A"/>
    <property type="match status" value="1"/>
</dbReference>
<protein>
    <submittedName>
        <fullName evidence="2">Phosphatidylglycerophosphatase A</fullName>
        <ecNumber evidence="2">3.1.3.27</ecNumber>
    </submittedName>
</protein>
<name>A0A5C5WEI4_9BACT</name>
<reference evidence="2 3" key="1">
    <citation type="submission" date="2019-02" db="EMBL/GenBank/DDBJ databases">
        <title>Deep-cultivation of Planctomycetes and their phenomic and genomic characterization uncovers novel biology.</title>
        <authorList>
            <person name="Wiegand S."/>
            <person name="Jogler M."/>
            <person name="Boedeker C."/>
            <person name="Pinto D."/>
            <person name="Vollmers J."/>
            <person name="Rivas-Marin E."/>
            <person name="Kohn T."/>
            <person name="Peeters S.H."/>
            <person name="Heuer A."/>
            <person name="Rast P."/>
            <person name="Oberbeckmann S."/>
            <person name="Bunk B."/>
            <person name="Jeske O."/>
            <person name="Meyerdierks A."/>
            <person name="Storesund J.E."/>
            <person name="Kallscheuer N."/>
            <person name="Luecker S."/>
            <person name="Lage O.M."/>
            <person name="Pohl T."/>
            <person name="Merkel B.J."/>
            <person name="Hornburger P."/>
            <person name="Mueller R.-W."/>
            <person name="Bruemmer F."/>
            <person name="Labrenz M."/>
            <person name="Spormann A.M."/>
            <person name="Op Den Camp H."/>
            <person name="Overmann J."/>
            <person name="Amann R."/>
            <person name="Jetten M.S.M."/>
            <person name="Mascher T."/>
            <person name="Medema M.H."/>
            <person name="Devos D.P."/>
            <person name="Kaster A.-K."/>
            <person name="Ovreas L."/>
            <person name="Rohde M."/>
            <person name="Galperin M.Y."/>
            <person name="Jogler C."/>
        </authorList>
    </citation>
    <scope>NUCLEOTIDE SEQUENCE [LARGE SCALE GENOMIC DNA]</scope>
    <source>
        <strain evidence="2 3">Pla111</strain>
    </source>
</reference>
<keyword evidence="2" id="KW-0378">Hydrolase</keyword>
<dbReference type="PANTHER" id="PTHR36305">
    <property type="entry name" value="PHOSPHATIDYLGLYCEROPHOSPHATASE A"/>
    <property type="match status" value="1"/>
</dbReference>
<dbReference type="AlphaFoldDB" id="A0A5C5WEI4"/>
<dbReference type="EMBL" id="SJPH01000001">
    <property type="protein sequence ID" value="TWT48481.1"/>
    <property type="molecule type" value="Genomic_DNA"/>
</dbReference>
<dbReference type="GO" id="GO:0006629">
    <property type="term" value="P:lipid metabolic process"/>
    <property type="evidence" value="ECO:0007669"/>
    <property type="project" value="InterPro"/>
</dbReference>
<dbReference type="InterPro" id="IPR007686">
    <property type="entry name" value="YutG/PgpA"/>
</dbReference>
<gene>
    <name evidence="2" type="primary">pgpA</name>
    <name evidence="2" type="ORF">Pla111_02490</name>
</gene>